<keyword evidence="1" id="KW-1188">Viral release from host cell</keyword>
<evidence type="ECO:0000313" key="5">
    <source>
        <dbReference type="EMBL" id="MPN24522.1"/>
    </source>
</evidence>
<feature type="domain" description="Prohead serine protease" evidence="4">
    <location>
        <begin position="1"/>
        <end position="52"/>
    </location>
</feature>
<dbReference type="Pfam" id="PF04586">
    <property type="entry name" value="Peptidase_S78"/>
    <property type="match status" value="1"/>
</dbReference>
<keyword evidence="2" id="KW-0645">Protease</keyword>
<evidence type="ECO:0000259" key="4">
    <source>
        <dbReference type="Pfam" id="PF04586"/>
    </source>
</evidence>
<evidence type="ECO:0000256" key="1">
    <source>
        <dbReference type="ARBA" id="ARBA00022612"/>
    </source>
</evidence>
<comment type="caution">
    <text evidence="5">The sequence shown here is derived from an EMBL/GenBank/DDBJ whole genome shotgun (WGS) entry which is preliminary data.</text>
</comment>
<dbReference type="GO" id="GO:0008233">
    <property type="term" value="F:peptidase activity"/>
    <property type="evidence" value="ECO:0007669"/>
    <property type="project" value="UniProtKB-KW"/>
</dbReference>
<accession>A0A645GES8</accession>
<name>A0A645GES8_9ZZZZ</name>
<dbReference type="InterPro" id="IPR054613">
    <property type="entry name" value="Peptidase_S78_dom"/>
</dbReference>
<reference evidence="5" key="1">
    <citation type="submission" date="2019-08" db="EMBL/GenBank/DDBJ databases">
        <authorList>
            <person name="Kucharzyk K."/>
            <person name="Murdoch R.W."/>
            <person name="Higgins S."/>
            <person name="Loffler F."/>
        </authorList>
    </citation>
    <scope>NUCLEOTIDE SEQUENCE</scope>
</reference>
<organism evidence="5">
    <name type="scientific">bioreactor metagenome</name>
    <dbReference type="NCBI Taxonomy" id="1076179"/>
    <lineage>
        <taxon>unclassified sequences</taxon>
        <taxon>metagenomes</taxon>
        <taxon>ecological metagenomes</taxon>
    </lineage>
</organism>
<proteinExistence type="predicted"/>
<keyword evidence="3" id="KW-0378">Hydrolase</keyword>
<protein>
    <recommendedName>
        <fullName evidence="4">Prohead serine protease domain-containing protein</fullName>
    </recommendedName>
</protein>
<evidence type="ECO:0000256" key="2">
    <source>
        <dbReference type="ARBA" id="ARBA00022670"/>
    </source>
</evidence>
<sequence>MSFAFTVPDKGDKWTFGEKETIREVNNIAKLYDVSVVDTPFYDSTSVYARSFDLLDGEEKRLDGLRELEILKLRVLVKGKM</sequence>
<dbReference type="GO" id="GO:0006508">
    <property type="term" value="P:proteolysis"/>
    <property type="evidence" value="ECO:0007669"/>
    <property type="project" value="UniProtKB-KW"/>
</dbReference>
<gene>
    <name evidence="5" type="ORF">SDC9_171921</name>
</gene>
<dbReference type="AlphaFoldDB" id="A0A645GES8"/>
<evidence type="ECO:0000256" key="3">
    <source>
        <dbReference type="ARBA" id="ARBA00022801"/>
    </source>
</evidence>
<dbReference type="EMBL" id="VSSQ01073401">
    <property type="protein sequence ID" value="MPN24522.1"/>
    <property type="molecule type" value="Genomic_DNA"/>
</dbReference>